<dbReference type="EMBL" id="DPOP01000088">
    <property type="protein sequence ID" value="HCW67604.1"/>
    <property type="molecule type" value="Genomic_DNA"/>
</dbReference>
<dbReference type="GO" id="GO:0006310">
    <property type="term" value="P:DNA recombination"/>
    <property type="evidence" value="ECO:0007669"/>
    <property type="project" value="UniProtKB-KW"/>
</dbReference>
<dbReference type="AlphaFoldDB" id="A0A3D5N9G4"/>
<dbReference type="GO" id="GO:0003677">
    <property type="term" value="F:DNA binding"/>
    <property type="evidence" value="ECO:0007669"/>
    <property type="project" value="UniProtKB-KW"/>
</dbReference>
<dbReference type="PANTHER" id="PTHR30349:SF64">
    <property type="entry name" value="PROPHAGE INTEGRASE INTD-RELATED"/>
    <property type="match status" value="1"/>
</dbReference>
<evidence type="ECO:0000256" key="3">
    <source>
        <dbReference type="ARBA" id="ARBA00023125"/>
    </source>
</evidence>
<keyword evidence="3" id="KW-0238">DNA-binding</keyword>
<dbReference type="InterPro" id="IPR011010">
    <property type="entry name" value="DNA_brk_join_enz"/>
</dbReference>
<dbReference type="InterPro" id="IPR050090">
    <property type="entry name" value="Tyrosine_recombinase_XerCD"/>
</dbReference>
<gene>
    <name evidence="6" type="ORF">DHR80_10450</name>
</gene>
<comment type="similarity">
    <text evidence="1">Belongs to the 'phage' integrase family.</text>
</comment>
<dbReference type="PROSITE" id="PS51898">
    <property type="entry name" value="TYR_RECOMBINASE"/>
    <property type="match status" value="1"/>
</dbReference>
<evidence type="ECO:0000313" key="7">
    <source>
        <dbReference type="Proteomes" id="UP000264179"/>
    </source>
</evidence>
<protein>
    <recommendedName>
        <fullName evidence="5">Tyr recombinase domain-containing protein</fullName>
    </recommendedName>
</protein>
<accession>A0A3D5N9G4</accession>
<dbReference type="CDD" id="cd00397">
    <property type="entry name" value="DNA_BRE_C"/>
    <property type="match status" value="1"/>
</dbReference>
<evidence type="ECO:0000313" key="6">
    <source>
        <dbReference type="EMBL" id="HCW67604.1"/>
    </source>
</evidence>
<dbReference type="InterPro" id="IPR004107">
    <property type="entry name" value="Integrase_SAM-like_N"/>
</dbReference>
<comment type="caution">
    <text evidence="6">The sequence shown here is derived from an EMBL/GenBank/DDBJ whole genome shotgun (WGS) entry which is preliminary data.</text>
</comment>
<dbReference type="InterPro" id="IPR010998">
    <property type="entry name" value="Integrase_recombinase_N"/>
</dbReference>
<dbReference type="Proteomes" id="UP000264179">
    <property type="component" value="Unassembled WGS sequence"/>
</dbReference>
<dbReference type="Pfam" id="PF00589">
    <property type="entry name" value="Phage_integrase"/>
    <property type="match status" value="1"/>
</dbReference>
<dbReference type="Gene3D" id="1.10.150.130">
    <property type="match status" value="1"/>
</dbReference>
<name>A0A3D5N9G4_9PROT</name>
<keyword evidence="4" id="KW-0233">DNA recombination</keyword>
<dbReference type="InterPro" id="IPR002104">
    <property type="entry name" value="Integrase_catalytic"/>
</dbReference>
<reference evidence="6 7" key="1">
    <citation type="journal article" date="2018" name="Nat. Biotechnol.">
        <title>A standardized bacterial taxonomy based on genome phylogeny substantially revises the tree of life.</title>
        <authorList>
            <person name="Parks D.H."/>
            <person name="Chuvochina M."/>
            <person name="Waite D.W."/>
            <person name="Rinke C."/>
            <person name="Skarshewski A."/>
            <person name="Chaumeil P.A."/>
            <person name="Hugenholtz P."/>
        </authorList>
    </citation>
    <scope>NUCLEOTIDE SEQUENCE [LARGE SCALE GENOMIC DNA]</scope>
    <source>
        <strain evidence="6">UBA9881</strain>
    </source>
</reference>
<dbReference type="SUPFAM" id="SSF56349">
    <property type="entry name" value="DNA breaking-rejoining enzymes"/>
    <property type="match status" value="1"/>
</dbReference>
<organism evidence="6 7">
    <name type="scientific">Thalassospira lucentensis</name>
    <dbReference type="NCBI Taxonomy" id="168935"/>
    <lineage>
        <taxon>Bacteria</taxon>
        <taxon>Pseudomonadati</taxon>
        <taxon>Pseudomonadota</taxon>
        <taxon>Alphaproteobacteria</taxon>
        <taxon>Rhodospirillales</taxon>
        <taxon>Thalassospiraceae</taxon>
        <taxon>Thalassospira</taxon>
    </lineage>
</organism>
<dbReference type="Gene3D" id="1.10.443.10">
    <property type="entry name" value="Intergrase catalytic core"/>
    <property type="match status" value="1"/>
</dbReference>
<dbReference type="PANTHER" id="PTHR30349">
    <property type="entry name" value="PHAGE INTEGRASE-RELATED"/>
    <property type="match status" value="1"/>
</dbReference>
<dbReference type="InterPro" id="IPR013762">
    <property type="entry name" value="Integrase-like_cat_sf"/>
</dbReference>
<sequence length="486" mass="55655">MLYDIKGTVHIYNLYCQSARSLACSASMLALQARLPLQPRNDRHQPIFQHRKEGRMLSAPYYTVAKATDIVRPATITCDTEWEKVKRYSLPAGFHYLVRDGGRVVEPVLFYLHDKCVRSARIPSVGNTQTALTYDLYEWFSYLGLLQQHWDTVCFDDIELYRDKLLCSTSPKTGKKYATTTIRRRLSTIVDFYEWATRQGLIEFDTKEFYEERIKPRNYAITSMAHIRTGDNRVKTSKLLPRTYNSETAEAFSPDALQRVLAELGSIPGNKADCRPCRDRLIASLAVATGMRLDECASLTLSQYKNLKKDSSYSNVALPLYKTKGLKPRTVIIPSIIYDDLRHYVKTERARAVRCAKTPVETLFVNHVHAKRNPGEALTAHSIWRHFQRAVLKAGLVRFPHQNGTRGPAARPEALHSFHHLRHTFAVTMYFELVRAGKAEPWLSLRTLLGHSHITTTINTYLRSVQIREALMTDTLNTYLKALRDG</sequence>
<evidence type="ECO:0000259" key="5">
    <source>
        <dbReference type="PROSITE" id="PS51898"/>
    </source>
</evidence>
<evidence type="ECO:0000256" key="1">
    <source>
        <dbReference type="ARBA" id="ARBA00008857"/>
    </source>
</evidence>
<evidence type="ECO:0000256" key="4">
    <source>
        <dbReference type="ARBA" id="ARBA00023172"/>
    </source>
</evidence>
<dbReference type="GO" id="GO:0015074">
    <property type="term" value="P:DNA integration"/>
    <property type="evidence" value="ECO:0007669"/>
    <property type="project" value="UniProtKB-KW"/>
</dbReference>
<dbReference type="Pfam" id="PF02899">
    <property type="entry name" value="Phage_int_SAM_1"/>
    <property type="match status" value="1"/>
</dbReference>
<proteinExistence type="inferred from homology"/>
<evidence type="ECO:0000256" key="2">
    <source>
        <dbReference type="ARBA" id="ARBA00022908"/>
    </source>
</evidence>
<feature type="domain" description="Tyr recombinase" evidence="5">
    <location>
        <begin position="247"/>
        <end position="474"/>
    </location>
</feature>
<keyword evidence="2" id="KW-0229">DNA integration</keyword>